<proteinExistence type="predicted"/>
<protein>
    <submittedName>
        <fullName evidence="1">Uncharacterized protein</fullName>
    </submittedName>
</protein>
<dbReference type="Proteomes" id="UP001501556">
    <property type="component" value="Unassembled WGS sequence"/>
</dbReference>
<dbReference type="EMBL" id="BAABDI010000010">
    <property type="protein sequence ID" value="GAA3972491.1"/>
    <property type="molecule type" value="Genomic_DNA"/>
</dbReference>
<evidence type="ECO:0000313" key="2">
    <source>
        <dbReference type="Proteomes" id="UP001501556"/>
    </source>
</evidence>
<keyword evidence="2" id="KW-1185">Reference proteome</keyword>
<reference evidence="2" key="1">
    <citation type="journal article" date="2019" name="Int. J. Syst. Evol. Microbiol.">
        <title>The Global Catalogue of Microorganisms (GCM) 10K type strain sequencing project: providing services to taxonomists for standard genome sequencing and annotation.</title>
        <authorList>
            <consortium name="The Broad Institute Genomics Platform"/>
            <consortium name="The Broad Institute Genome Sequencing Center for Infectious Disease"/>
            <person name="Wu L."/>
            <person name="Ma J."/>
        </authorList>
    </citation>
    <scope>NUCLEOTIDE SEQUENCE [LARGE SCALE GENOMIC DNA]</scope>
    <source>
        <strain evidence="2">JCM 17217</strain>
    </source>
</reference>
<accession>A0ABP7PWX4</accession>
<organism evidence="1 2">
    <name type="scientific">Hymenobacter antarcticus</name>
    <dbReference type="NCBI Taxonomy" id="486270"/>
    <lineage>
        <taxon>Bacteria</taxon>
        <taxon>Pseudomonadati</taxon>
        <taxon>Bacteroidota</taxon>
        <taxon>Cytophagia</taxon>
        <taxon>Cytophagales</taxon>
        <taxon>Hymenobacteraceae</taxon>
        <taxon>Hymenobacter</taxon>
    </lineage>
</organism>
<gene>
    <name evidence="1" type="ORF">GCM10022407_17870</name>
</gene>
<name>A0ABP7PWX4_9BACT</name>
<evidence type="ECO:0000313" key="1">
    <source>
        <dbReference type="EMBL" id="GAA3972491.1"/>
    </source>
</evidence>
<sequence length="56" mass="5715">MAGNEILGGLGRVGPGNQGANIGIFNWKGKPAANSIFKQAKNGVMLSGVEASLLPY</sequence>
<comment type="caution">
    <text evidence="1">The sequence shown here is derived from an EMBL/GenBank/DDBJ whole genome shotgun (WGS) entry which is preliminary data.</text>
</comment>